<dbReference type="RefSeq" id="WP_274053995.1">
    <property type="nucleotide sequence ID" value="NZ_CP059693.1"/>
</dbReference>
<protein>
    <submittedName>
        <fullName evidence="2">Uncharacterized protein</fullName>
    </submittedName>
</protein>
<proteinExistence type="predicted"/>
<dbReference type="Proteomes" id="UP001215231">
    <property type="component" value="Chromosome"/>
</dbReference>
<gene>
    <name evidence="2" type="ORF">H3N35_09285</name>
</gene>
<sequence length="127" mass="13929">MMYKNLLKGLVSGLVLSTTLSANASQILFARVNTGNYVTDGNGLAAMLSAAGYDVTTRFLNDAVYDDYSSLDQIFLYDLSVGADTYASQNANIGDWYNNLTEQNLILYYSRASSARLTAVNCYNFLL</sequence>
<evidence type="ECO:0000313" key="3">
    <source>
        <dbReference type="Proteomes" id="UP001215231"/>
    </source>
</evidence>
<accession>A0ABY7VKN6</accession>
<evidence type="ECO:0000313" key="2">
    <source>
        <dbReference type="EMBL" id="WDE13601.1"/>
    </source>
</evidence>
<name>A0ABY7VKN6_9GAMM</name>
<feature type="signal peptide" evidence="1">
    <location>
        <begin position="1"/>
        <end position="24"/>
    </location>
</feature>
<reference evidence="2 3" key="1">
    <citation type="journal article" date="2022" name="Mar. Drugs">
        <title>Bioassay-Guided Fractionation Leads to the Detection of Cholic Acid Generated by the Rare Thalassomonas sp.</title>
        <authorList>
            <person name="Pheiffer F."/>
            <person name="Schneider Y.K."/>
            <person name="Hansen E.H."/>
            <person name="Andersen J.H."/>
            <person name="Isaksson J."/>
            <person name="Busche T."/>
            <person name="R C."/>
            <person name="Kalinowski J."/>
            <person name="Zyl L.V."/>
            <person name="Trindade M."/>
        </authorList>
    </citation>
    <scope>NUCLEOTIDE SEQUENCE [LARGE SCALE GENOMIC DNA]</scope>
    <source>
        <strain evidence="2 3">A5K-61T</strain>
    </source>
</reference>
<dbReference type="EMBL" id="CP059693">
    <property type="protein sequence ID" value="WDE13601.1"/>
    <property type="molecule type" value="Genomic_DNA"/>
</dbReference>
<evidence type="ECO:0000256" key="1">
    <source>
        <dbReference type="SAM" id="SignalP"/>
    </source>
</evidence>
<keyword evidence="3" id="KW-1185">Reference proteome</keyword>
<organism evidence="2 3">
    <name type="scientific">Thalassomonas haliotis</name>
    <dbReference type="NCBI Taxonomy" id="485448"/>
    <lineage>
        <taxon>Bacteria</taxon>
        <taxon>Pseudomonadati</taxon>
        <taxon>Pseudomonadota</taxon>
        <taxon>Gammaproteobacteria</taxon>
        <taxon>Alteromonadales</taxon>
        <taxon>Colwelliaceae</taxon>
        <taxon>Thalassomonas</taxon>
    </lineage>
</organism>
<feature type="chain" id="PRO_5045151086" evidence="1">
    <location>
        <begin position="25"/>
        <end position="127"/>
    </location>
</feature>
<keyword evidence="1" id="KW-0732">Signal</keyword>